<evidence type="ECO:0000313" key="3">
    <source>
        <dbReference type="Proteomes" id="UP000297700"/>
    </source>
</evidence>
<dbReference type="Proteomes" id="UP000297700">
    <property type="component" value="Unassembled WGS sequence"/>
</dbReference>
<reference evidence="1 4" key="1">
    <citation type="submission" date="2019-03" db="EMBL/GenBank/DDBJ databases">
        <title>Bradyrhizobium strains diversity isolated from Chamaecrista fasciculata.</title>
        <authorList>
            <person name="Urquiaga M.C.O."/>
            <person name="Hungria M."/>
            <person name="Delamuta J.R.M."/>
        </authorList>
    </citation>
    <scope>NUCLEOTIDE SEQUENCE [LARGE SCALE GENOMIC DNA]</scope>
    <source>
        <strain evidence="1 4">CNPSo 3424</strain>
    </source>
</reference>
<sequence>MLMNAVGSPRQRDYSFWEKRESDIWADLEDDPVGSKIKEAIELADTAGSRGGSGVATEANAAGCHALLLRHRVAEPVERPARLPSGSLDAASPG</sequence>
<name>A0A4Y9KNJ7_9BRAD</name>
<accession>A0A4Y9KNJ7</accession>
<gene>
    <name evidence="2" type="ORF">E4K64_39010</name>
    <name evidence="1" type="ORF">E4K66_39465</name>
</gene>
<dbReference type="EMBL" id="SPQS01000072">
    <property type="protein sequence ID" value="TFV67096.1"/>
    <property type="molecule type" value="Genomic_DNA"/>
</dbReference>
<evidence type="ECO:0000313" key="1">
    <source>
        <dbReference type="EMBL" id="TFV27790.1"/>
    </source>
</evidence>
<dbReference type="AlphaFoldDB" id="A0A4Y9KNJ7"/>
<dbReference type="RefSeq" id="WP_126262213.1">
    <property type="nucleotide sequence ID" value="NZ_SPQS01000072.1"/>
</dbReference>
<comment type="caution">
    <text evidence="1">The sequence shown here is derived from an EMBL/GenBank/DDBJ whole genome shotgun (WGS) entry which is preliminary data.</text>
</comment>
<evidence type="ECO:0000313" key="2">
    <source>
        <dbReference type="EMBL" id="TFV67096.1"/>
    </source>
</evidence>
<accession>A0A4Y9NJB4</accession>
<reference evidence="2 3" key="2">
    <citation type="submission" date="2019-03" db="EMBL/GenBank/DDBJ databases">
        <title>Bradyrhizobium strains diversity.</title>
        <authorList>
            <person name="Urquiaga M.C.O."/>
            <person name="Hungria M."/>
            <person name="Delamuta J.R.M."/>
            <person name="Klepa M.S."/>
        </authorList>
    </citation>
    <scope>NUCLEOTIDE SEQUENCE [LARGE SCALE GENOMIC DNA]</scope>
    <source>
        <strain evidence="2 3">CNPSo 3426</strain>
    </source>
</reference>
<dbReference type="EMBL" id="SPQU01000082">
    <property type="protein sequence ID" value="TFV27790.1"/>
    <property type="molecule type" value="Genomic_DNA"/>
</dbReference>
<protein>
    <submittedName>
        <fullName evidence="1">Uncharacterized protein</fullName>
    </submittedName>
</protein>
<keyword evidence="4" id="KW-1185">Reference proteome</keyword>
<dbReference type="Proteomes" id="UP000298225">
    <property type="component" value="Unassembled WGS sequence"/>
</dbReference>
<proteinExistence type="predicted"/>
<organism evidence="1 4">
    <name type="scientific">Bradyrhizobium frederickii</name>
    <dbReference type="NCBI Taxonomy" id="2560054"/>
    <lineage>
        <taxon>Bacteria</taxon>
        <taxon>Pseudomonadati</taxon>
        <taxon>Pseudomonadota</taxon>
        <taxon>Alphaproteobacteria</taxon>
        <taxon>Hyphomicrobiales</taxon>
        <taxon>Nitrobacteraceae</taxon>
        <taxon>Bradyrhizobium</taxon>
    </lineage>
</organism>
<evidence type="ECO:0000313" key="4">
    <source>
        <dbReference type="Proteomes" id="UP000298225"/>
    </source>
</evidence>